<sequence length="348" mass="37763">MKRGFLKNKSLAASNSSGSSARSSSSAAPASGAPPTRPSSRPNAPPTRVPIPPSLVQEAQDKVSPAKIEMLPRDANGAYVNPQPANGVDYNSHDAGTASELLKIAGIDPSMLQGGAADAINIRNVRIVTIPAQRPFLAAVSPRVANMIENSPRLCARYTTPDPARYRIDESRVHGKGVFATEAIERGGLVLREPPMVVTSQMMTNAPGGETMIQQGEIFAEMVYQALPEEDKEEYMSFVNCKPAKTHGVKRGIMDTNSSGIASGGVFKGPYGAVTRDISRLNHSCEPNAYTDWDVDTMTFGLYAERPIKKGEEIFIAYVEPSHPKQHRQYALWGMYSFNCRCTKCSRE</sequence>
<dbReference type="Gene3D" id="2.170.270.10">
    <property type="entry name" value="SET domain"/>
    <property type="match status" value="1"/>
</dbReference>
<dbReference type="SMART" id="SM00317">
    <property type="entry name" value="SET"/>
    <property type="match status" value="1"/>
</dbReference>
<name>D8PKD8_SCHCM</name>
<reference evidence="3 4" key="1">
    <citation type="journal article" date="2010" name="Nat. Biotechnol.">
        <title>Genome sequence of the model mushroom Schizophyllum commune.</title>
        <authorList>
            <person name="Ohm R.A."/>
            <person name="de Jong J.F."/>
            <person name="Lugones L.G."/>
            <person name="Aerts A."/>
            <person name="Kothe E."/>
            <person name="Stajich J.E."/>
            <person name="de Vries R.P."/>
            <person name="Record E."/>
            <person name="Levasseur A."/>
            <person name="Baker S.E."/>
            <person name="Bartholomew K.A."/>
            <person name="Coutinho P.M."/>
            <person name="Erdmann S."/>
            <person name="Fowler T.J."/>
            <person name="Gathman A.C."/>
            <person name="Lombard V."/>
            <person name="Henrissat B."/>
            <person name="Knabe N."/>
            <person name="Kuees U."/>
            <person name="Lilly W.W."/>
            <person name="Lindquist E."/>
            <person name="Lucas S."/>
            <person name="Magnuson J.K."/>
            <person name="Piumi F."/>
            <person name="Raudaskoski M."/>
            <person name="Salamov A."/>
            <person name="Schmutz J."/>
            <person name="Schwarze F.W.M.R."/>
            <person name="vanKuyk P.A."/>
            <person name="Horton J.S."/>
            <person name="Grigoriev I.V."/>
            <person name="Woesten H.A.B."/>
        </authorList>
    </citation>
    <scope>NUCLEOTIDE SEQUENCE [LARGE SCALE GENOMIC DNA]</scope>
    <source>
        <strain evidence="4">H4-8 / FGSC 9210</strain>
    </source>
</reference>
<feature type="compositionally biased region" description="Pro residues" evidence="1">
    <location>
        <begin position="43"/>
        <end position="53"/>
    </location>
</feature>
<dbReference type="eggNOG" id="KOG2084">
    <property type="taxonomic scope" value="Eukaryota"/>
</dbReference>
<dbReference type="GeneID" id="9589213"/>
<keyword evidence="4" id="KW-1185">Reference proteome</keyword>
<gene>
    <name evidence="3" type="ORF">SCHCODRAFT_80474</name>
</gene>
<proteinExistence type="predicted"/>
<dbReference type="RefSeq" id="XP_003036832.1">
    <property type="nucleotide sequence ID" value="XM_003036786.1"/>
</dbReference>
<evidence type="ECO:0000313" key="4">
    <source>
        <dbReference type="Proteomes" id="UP000007431"/>
    </source>
</evidence>
<dbReference type="HOGENOM" id="CLU_797297_0_0_1"/>
<dbReference type="Pfam" id="PF00856">
    <property type="entry name" value="SET"/>
    <property type="match status" value="1"/>
</dbReference>
<dbReference type="OrthoDB" id="5945798at2759"/>
<feature type="domain" description="SET" evidence="2">
    <location>
        <begin position="152"/>
        <end position="319"/>
    </location>
</feature>
<dbReference type="KEGG" id="scm:SCHCO_02623763"/>
<dbReference type="InterPro" id="IPR001214">
    <property type="entry name" value="SET_dom"/>
</dbReference>
<dbReference type="SUPFAM" id="SSF82199">
    <property type="entry name" value="SET domain"/>
    <property type="match status" value="1"/>
</dbReference>
<evidence type="ECO:0000256" key="1">
    <source>
        <dbReference type="SAM" id="MobiDB-lite"/>
    </source>
</evidence>
<dbReference type="AlphaFoldDB" id="D8PKD8"/>
<dbReference type="InterPro" id="IPR046341">
    <property type="entry name" value="SET_dom_sf"/>
</dbReference>
<dbReference type="Proteomes" id="UP000007431">
    <property type="component" value="Unassembled WGS sequence"/>
</dbReference>
<dbReference type="InParanoid" id="D8PKD8"/>
<dbReference type="InterPro" id="IPR053185">
    <property type="entry name" value="SET_domain_protein"/>
</dbReference>
<accession>D8PKD8</accession>
<evidence type="ECO:0000259" key="2">
    <source>
        <dbReference type="PROSITE" id="PS50280"/>
    </source>
</evidence>
<organism evidence="4">
    <name type="scientific">Schizophyllum commune (strain H4-8 / FGSC 9210)</name>
    <name type="common">Split gill fungus</name>
    <dbReference type="NCBI Taxonomy" id="578458"/>
    <lineage>
        <taxon>Eukaryota</taxon>
        <taxon>Fungi</taxon>
        <taxon>Dikarya</taxon>
        <taxon>Basidiomycota</taxon>
        <taxon>Agaricomycotina</taxon>
        <taxon>Agaricomycetes</taxon>
        <taxon>Agaricomycetidae</taxon>
        <taxon>Agaricales</taxon>
        <taxon>Schizophyllaceae</taxon>
        <taxon>Schizophyllum</taxon>
    </lineage>
</organism>
<dbReference type="PANTHER" id="PTHR47332">
    <property type="entry name" value="SET DOMAIN-CONTAINING PROTEIN 5"/>
    <property type="match status" value="1"/>
</dbReference>
<dbReference type="PANTHER" id="PTHR47332:SF4">
    <property type="entry name" value="SET DOMAIN-CONTAINING PROTEIN 5"/>
    <property type="match status" value="1"/>
</dbReference>
<feature type="region of interest" description="Disordered" evidence="1">
    <location>
        <begin position="1"/>
        <end position="53"/>
    </location>
</feature>
<feature type="compositionally biased region" description="Low complexity" evidence="1">
    <location>
        <begin position="10"/>
        <end position="42"/>
    </location>
</feature>
<evidence type="ECO:0000313" key="3">
    <source>
        <dbReference type="EMBL" id="EFJ01930.1"/>
    </source>
</evidence>
<dbReference type="EMBL" id="GL377302">
    <property type="protein sequence ID" value="EFJ01930.1"/>
    <property type="molecule type" value="Genomic_DNA"/>
</dbReference>
<protein>
    <recommendedName>
        <fullName evidence="2">SET domain-containing protein</fullName>
    </recommendedName>
</protein>
<dbReference type="PROSITE" id="PS50280">
    <property type="entry name" value="SET"/>
    <property type="match status" value="1"/>
</dbReference>
<dbReference type="CDD" id="cd20071">
    <property type="entry name" value="SET_SMYD"/>
    <property type="match status" value="1"/>
</dbReference>
<dbReference type="VEuPathDB" id="FungiDB:SCHCODRAFT_02623763"/>